<organism evidence="1 2">
    <name type="scientific">Boudabousia marimammalium</name>
    <dbReference type="NCBI Taxonomy" id="156892"/>
    <lineage>
        <taxon>Bacteria</taxon>
        <taxon>Bacillati</taxon>
        <taxon>Actinomycetota</taxon>
        <taxon>Actinomycetes</taxon>
        <taxon>Actinomycetales</taxon>
        <taxon>Actinomycetaceae</taxon>
        <taxon>Boudabousia</taxon>
    </lineage>
</organism>
<proteinExistence type="predicted"/>
<evidence type="ECO:0000313" key="2">
    <source>
        <dbReference type="Proteomes" id="UP000186465"/>
    </source>
</evidence>
<sequence>MANRPVFRAETTIPFFSSDDVEFKFFSGFSVSQKQKSIASLHEAYLAQHSTTRIIDISSKSPDDLGVQLSAFNLMITHSRGQYSVESAFQASKCFEHGGPYEDLLMATSREAKRDSRLHQSGSLTGFRFYKYTFPLEPKTYFYDWLYAKALQGRHELLEKIVEYDAMTDIEFNPAKSINCQARSVAKVVGLFRKGLLESALESPARFLEIGYRTDSLPKQKDSASQVEGEQTVLF</sequence>
<keyword evidence="2" id="KW-1185">Reference proteome</keyword>
<gene>
    <name evidence="1" type="ORF">BM477_06695</name>
</gene>
<dbReference type="EMBL" id="MPDM01000007">
    <property type="protein sequence ID" value="OKL47351.1"/>
    <property type="molecule type" value="Genomic_DNA"/>
</dbReference>
<reference evidence="2" key="1">
    <citation type="submission" date="2016-11" db="EMBL/GenBank/DDBJ databases">
        <title>Actinomyces gypaetusis sp. nov. isolated from Gypaetus barbatus in Qinghai Tibet Plateau China.</title>
        <authorList>
            <person name="Meng X."/>
        </authorList>
    </citation>
    <scope>NUCLEOTIDE SEQUENCE [LARGE SCALE GENOMIC DNA]</scope>
    <source>
        <strain evidence="2">DSM 15383</strain>
    </source>
</reference>
<dbReference type="Proteomes" id="UP000186465">
    <property type="component" value="Unassembled WGS sequence"/>
</dbReference>
<name>A0A1Q5PL69_9ACTO</name>
<dbReference type="Pfam" id="PF22397">
    <property type="entry name" value="NADAR-DarT1"/>
    <property type="match status" value="1"/>
</dbReference>
<comment type="caution">
    <text evidence="1">The sequence shown here is derived from an EMBL/GenBank/DDBJ whole genome shotgun (WGS) entry which is preliminary data.</text>
</comment>
<accession>A0A1Q5PL69</accession>
<dbReference type="AlphaFoldDB" id="A0A1Q5PL69"/>
<protein>
    <submittedName>
        <fullName evidence="1">Uncharacterized protein</fullName>
    </submittedName>
</protein>
<dbReference type="InterPro" id="IPR053913">
    <property type="entry name" value="NADAR-DarT1"/>
</dbReference>
<dbReference type="STRING" id="156892.BM477_06695"/>
<evidence type="ECO:0000313" key="1">
    <source>
        <dbReference type="EMBL" id="OKL47351.1"/>
    </source>
</evidence>